<evidence type="ECO:0000313" key="2">
    <source>
        <dbReference type="Proteomes" id="UP000054721"/>
    </source>
</evidence>
<evidence type="ECO:0000313" key="1">
    <source>
        <dbReference type="EMBL" id="KRZ47381.1"/>
    </source>
</evidence>
<dbReference type="Proteomes" id="UP000054721">
    <property type="component" value="Unassembled WGS sequence"/>
</dbReference>
<dbReference type="EMBL" id="JYDW01000860">
    <property type="protein sequence ID" value="KRZ47381.1"/>
    <property type="molecule type" value="Genomic_DNA"/>
</dbReference>
<comment type="caution">
    <text evidence="1">The sequence shown here is derived from an EMBL/GenBank/DDBJ whole genome shotgun (WGS) entry which is preliminary data.</text>
</comment>
<keyword evidence="2" id="KW-1185">Reference proteome</keyword>
<name>A0A0V1KKI6_9BILA</name>
<accession>A0A0V1KKI6</accession>
<gene>
    <name evidence="1" type="ORF">T02_2177</name>
</gene>
<protein>
    <submittedName>
        <fullName evidence="1">Uncharacterized protein</fullName>
    </submittedName>
</protein>
<organism evidence="1 2">
    <name type="scientific">Trichinella nativa</name>
    <dbReference type="NCBI Taxonomy" id="6335"/>
    <lineage>
        <taxon>Eukaryota</taxon>
        <taxon>Metazoa</taxon>
        <taxon>Ecdysozoa</taxon>
        <taxon>Nematoda</taxon>
        <taxon>Enoplea</taxon>
        <taxon>Dorylaimia</taxon>
        <taxon>Trichinellida</taxon>
        <taxon>Trichinellidae</taxon>
        <taxon>Trichinella</taxon>
    </lineage>
</organism>
<proteinExistence type="predicted"/>
<reference evidence="1 2" key="1">
    <citation type="submission" date="2015-05" db="EMBL/GenBank/DDBJ databases">
        <title>Evolution of Trichinella species and genotypes.</title>
        <authorList>
            <person name="Korhonen P.K."/>
            <person name="Edoardo P."/>
            <person name="Giuseppe L.R."/>
            <person name="Gasser R.B."/>
        </authorList>
    </citation>
    <scope>NUCLEOTIDE SEQUENCE [LARGE SCALE GENOMIC DNA]</scope>
    <source>
        <strain evidence="1">ISS10</strain>
    </source>
</reference>
<sequence>MGKALIARAAGWQDIPDVARPDGHAVAKPLEH</sequence>
<dbReference type="AlphaFoldDB" id="A0A0V1KKI6"/>
<feature type="non-terminal residue" evidence="1">
    <location>
        <position position="32"/>
    </location>
</feature>